<gene>
    <name evidence="2" type="ORF">PLEPLA_LOCUS29426</name>
</gene>
<feature type="compositionally biased region" description="Basic and acidic residues" evidence="1">
    <location>
        <begin position="14"/>
        <end position="23"/>
    </location>
</feature>
<reference evidence="2" key="1">
    <citation type="submission" date="2020-03" db="EMBL/GenBank/DDBJ databases">
        <authorList>
            <person name="Weist P."/>
        </authorList>
    </citation>
    <scope>NUCLEOTIDE SEQUENCE</scope>
</reference>
<feature type="region of interest" description="Disordered" evidence="1">
    <location>
        <begin position="1"/>
        <end position="25"/>
    </location>
</feature>
<name>A0A9N7V292_PLEPL</name>
<proteinExistence type="predicted"/>
<keyword evidence="3" id="KW-1185">Reference proteome</keyword>
<sequence>MGRGDRGRGKRTGRKQETRRDEADVWTGAGGMLRRRRCHASLASEPGRAGALHIEQPQPSTCYSAEEDEGQPLKHLTTAGPLGVVVSSFLRDSNIHLSADLWAEKLPDKVVHIGAAMCAVSKEEEENGALYVSHHQDCMTEERRKKARREKPWFVM</sequence>
<dbReference type="AlphaFoldDB" id="A0A9N7V292"/>
<protein>
    <submittedName>
        <fullName evidence="2">Uncharacterized protein</fullName>
    </submittedName>
</protein>
<comment type="caution">
    <text evidence="2">The sequence shown here is derived from an EMBL/GenBank/DDBJ whole genome shotgun (WGS) entry which is preliminary data.</text>
</comment>
<evidence type="ECO:0000313" key="3">
    <source>
        <dbReference type="Proteomes" id="UP001153269"/>
    </source>
</evidence>
<accession>A0A9N7V292</accession>
<evidence type="ECO:0000313" key="2">
    <source>
        <dbReference type="EMBL" id="CAB1441676.1"/>
    </source>
</evidence>
<evidence type="ECO:0000256" key="1">
    <source>
        <dbReference type="SAM" id="MobiDB-lite"/>
    </source>
</evidence>
<dbReference type="Proteomes" id="UP001153269">
    <property type="component" value="Unassembled WGS sequence"/>
</dbReference>
<organism evidence="2 3">
    <name type="scientific">Pleuronectes platessa</name>
    <name type="common">European plaice</name>
    <dbReference type="NCBI Taxonomy" id="8262"/>
    <lineage>
        <taxon>Eukaryota</taxon>
        <taxon>Metazoa</taxon>
        <taxon>Chordata</taxon>
        <taxon>Craniata</taxon>
        <taxon>Vertebrata</taxon>
        <taxon>Euteleostomi</taxon>
        <taxon>Actinopterygii</taxon>
        <taxon>Neopterygii</taxon>
        <taxon>Teleostei</taxon>
        <taxon>Neoteleostei</taxon>
        <taxon>Acanthomorphata</taxon>
        <taxon>Carangaria</taxon>
        <taxon>Pleuronectiformes</taxon>
        <taxon>Pleuronectoidei</taxon>
        <taxon>Pleuronectidae</taxon>
        <taxon>Pleuronectes</taxon>
    </lineage>
</organism>
<dbReference type="EMBL" id="CADEAL010002680">
    <property type="protein sequence ID" value="CAB1441676.1"/>
    <property type="molecule type" value="Genomic_DNA"/>
</dbReference>